<evidence type="ECO:0000313" key="4">
    <source>
        <dbReference type="EMBL" id="SQB34356.1"/>
    </source>
</evidence>
<dbReference type="PANTHER" id="PTHR46401:SF2">
    <property type="entry name" value="GLYCOSYLTRANSFERASE WBBK-RELATED"/>
    <property type="match status" value="1"/>
</dbReference>
<dbReference type="GO" id="GO:0009103">
    <property type="term" value="P:lipopolysaccharide biosynthetic process"/>
    <property type="evidence" value="ECO:0007669"/>
    <property type="project" value="TreeGrafter"/>
</dbReference>
<accession>A0A2X2VZ21</accession>
<dbReference type="Gene3D" id="3.40.50.2000">
    <property type="entry name" value="Glycogen Phosphorylase B"/>
    <property type="match status" value="2"/>
</dbReference>
<keyword evidence="1 4" id="KW-0808">Transferase</keyword>
<name>A0A2X2VZ21_CLOCO</name>
<evidence type="ECO:0000256" key="1">
    <source>
        <dbReference type="ARBA" id="ARBA00022679"/>
    </source>
</evidence>
<evidence type="ECO:0000259" key="3">
    <source>
        <dbReference type="Pfam" id="PF13439"/>
    </source>
</evidence>
<dbReference type="PANTHER" id="PTHR46401">
    <property type="entry name" value="GLYCOSYLTRANSFERASE WBBK-RELATED"/>
    <property type="match status" value="1"/>
</dbReference>
<dbReference type="InterPro" id="IPR001296">
    <property type="entry name" value="Glyco_trans_1"/>
</dbReference>
<feature type="domain" description="Glycosyltransferase subfamily 4-like N-terminal" evidence="3">
    <location>
        <begin position="101"/>
        <end position="169"/>
    </location>
</feature>
<reference evidence="4 5" key="1">
    <citation type="submission" date="2018-06" db="EMBL/GenBank/DDBJ databases">
        <authorList>
            <consortium name="Pathogen Informatics"/>
            <person name="Doyle S."/>
        </authorList>
    </citation>
    <scope>NUCLEOTIDE SEQUENCE [LARGE SCALE GENOMIC DNA]</scope>
    <source>
        <strain evidence="4 5">NCTC13028</strain>
    </source>
</reference>
<sequence>MKIGIDGRASKWYRGTGIGTYTYQLINNINNIDKVNKYTIFMPSQCSNSIKFNNNFSISKISSQSQSNNFWDGVNICNPLQGEDLQLYHVPQNGIGLPLEKTCSFIITLHDVIPYRMPETTSDNYRKIFNETLPKIVSLCDGIITVSNFSKQDIIKAFSFPEDKIFVTHLASEDIYKPKDKQLSKLLIKKHYSIEDDFILYVGGFSPRKNIIGLIEAFSKLICSYKKDIKLIIAGKKGKSYALYKKRCEELQISDKVIFSGFIELEHLPYFYSACELFVYPSFYEGFGLPPIEAMACNCPVITSNTTSIPEVVLDSALLIDPYNIDDLCDSMYEVLLDNNLKNSLIKKGLKRASELTWEKTAINTINAYSDIINNSHMNKIKCI</sequence>
<dbReference type="EC" id="2.4.1.250" evidence="4"/>
<dbReference type="Pfam" id="PF13439">
    <property type="entry name" value="Glyco_transf_4"/>
    <property type="match status" value="1"/>
</dbReference>
<dbReference type="Pfam" id="PF00534">
    <property type="entry name" value="Glycos_transf_1"/>
    <property type="match status" value="1"/>
</dbReference>
<dbReference type="CDD" id="cd03809">
    <property type="entry name" value="GT4_MtfB-like"/>
    <property type="match status" value="1"/>
</dbReference>
<dbReference type="RefSeq" id="WP_111921446.1">
    <property type="nucleotide sequence ID" value="NZ_JAAZKZ010000054.1"/>
</dbReference>
<dbReference type="Proteomes" id="UP000250223">
    <property type="component" value="Unassembled WGS sequence"/>
</dbReference>
<evidence type="ECO:0000259" key="2">
    <source>
        <dbReference type="Pfam" id="PF00534"/>
    </source>
</evidence>
<gene>
    <name evidence="4" type="primary">mshA_1</name>
    <name evidence="4" type="ORF">NCTC13028_01259</name>
</gene>
<feature type="domain" description="Glycosyl transferase family 1" evidence="2">
    <location>
        <begin position="195"/>
        <end position="351"/>
    </location>
</feature>
<dbReference type="InterPro" id="IPR028098">
    <property type="entry name" value="Glyco_trans_4-like_N"/>
</dbReference>
<dbReference type="FunFam" id="3.40.50.2000:FF:000119">
    <property type="entry name" value="Glycosyl transferase group 1"/>
    <property type="match status" value="1"/>
</dbReference>
<dbReference type="SUPFAM" id="SSF53756">
    <property type="entry name" value="UDP-Glycosyltransferase/glycogen phosphorylase"/>
    <property type="match status" value="1"/>
</dbReference>
<evidence type="ECO:0000313" key="5">
    <source>
        <dbReference type="Proteomes" id="UP000250223"/>
    </source>
</evidence>
<protein>
    <submittedName>
        <fullName evidence="4">Mannosyltransferase</fullName>
        <ecNumber evidence="4">2.4.1.-</ecNumber>
        <ecNumber evidence="4">2.4.1.250</ecNumber>
    </submittedName>
</protein>
<dbReference type="GO" id="GO:0102710">
    <property type="term" value="F:D-inositol-3-phosphate glycosyltransferase activity"/>
    <property type="evidence" value="ECO:0007669"/>
    <property type="project" value="UniProtKB-EC"/>
</dbReference>
<proteinExistence type="predicted"/>
<dbReference type="EMBL" id="UAWC01000007">
    <property type="protein sequence ID" value="SQB34356.1"/>
    <property type="molecule type" value="Genomic_DNA"/>
</dbReference>
<organism evidence="4 5">
    <name type="scientific">Clostridium cochlearium</name>
    <dbReference type="NCBI Taxonomy" id="1494"/>
    <lineage>
        <taxon>Bacteria</taxon>
        <taxon>Bacillati</taxon>
        <taxon>Bacillota</taxon>
        <taxon>Clostridia</taxon>
        <taxon>Eubacteriales</taxon>
        <taxon>Clostridiaceae</taxon>
        <taxon>Clostridium</taxon>
    </lineage>
</organism>
<keyword evidence="4" id="KW-0328">Glycosyltransferase</keyword>
<dbReference type="EC" id="2.4.1.-" evidence="4"/>
<dbReference type="AlphaFoldDB" id="A0A2X2VZ21"/>